<feature type="compositionally biased region" description="Polar residues" evidence="8">
    <location>
        <begin position="1"/>
        <end position="10"/>
    </location>
</feature>
<evidence type="ECO:0000313" key="10">
    <source>
        <dbReference type="Proteomes" id="UP000683000"/>
    </source>
</evidence>
<comment type="subcellular location">
    <subcellularLocation>
        <location evidence="1">Nucleus</location>
    </subcellularLocation>
</comment>
<dbReference type="GO" id="GO:0003689">
    <property type="term" value="F:DNA clamp loader activity"/>
    <property type="evidence" value="ECO:0007669"/>
    <property type="project" value="TreeGrafter"/>
</dbReference>
<proteinExistence type="inferred from homology"/>
<gene>
    <name evidence="9" type="ORF">JVT61DRAFT_15443</name>
</gene>
<dbReference type="PANTHER" id="PTHR12172">
    <property type="entry name" value="CELL CYCLE CHECKPOINT PROTEIN RAD17"/>
    <property type="match status" value="1"/>
</dbReference>
<feature type="region of interest" description="Disordered" evidence="8">
    <location>
        <begin position="1"/>
        <end position="105"/>
    </location>
</feature>
<feature type="compositionally biased region" description="Acidic residues" evidence="8">
    <location>
        <begin position="699"/>
        <end position="715"/>
    </location>
</feature>
<dbReference type="GO" id="GO:0033314">
    <property type="term" value="P:mitotic DNA replication checkpoint signaling"/>
    <property type="evidence" value="ECO:0007669"/>
    <property type="project" value="TreeGrafter"/>
</dbReference>
<evidence type="ECO:0000256" key="6">
    <source>
        <dbReference type="ARBA" id="ARBA00023242"/>
    </source>
</evidence>
<dbReference type="InterPro" id="IPR004582">
    <property type="entry name" value="Checkpoint_prot_Rad17_Rad24"/>
</dbReference>
<keyword evidence="10" id="KW-1185">Reference proteome</keyword>
<evidence type="ECO:0000256" key="5">
    <source>
        <dbReference type="ARBA" id="ARBA00022840"/>
    </source>
</evidence>
<protein>
    <submittedName>
        <fullName evidence="9">Rad17 cell cycle checkpoint protein-domain-containing protein</fullName>
    </submittedName>
</protein>
<accession>A0A8I2YT30</accession>
<dbReference type="Gene3D" id="3.40.50.300">
    <property type="entry name" value="P-loop containing nucleotide triphosphate hydrolases"/>
    <property type="match status" value="1"/>
</dbReference>
<evidence type="ECO:0000256" key="3">
    <source>
        <dbReference type="ARBA" id="ARBA00022741"/>
    </source>
</evidence>
<evidence type="ECO:0000256" key="2">
    <source>
        <dbReference type="ARBA" id="ARBA00006168"/>
    </source>
</evidence>
<sequence length="743" mass="81662">MSRKPTSGSKAASDKNQRKPKPLKTLKLARRDSSDALEPPTKKYHAGFALSNPPVFDLTKEDTIMPSGSQGSASSSRMAKPVRQSQRPSVDVKGKSKETRTPVDDEDDRLWVDKYEPTSEAELAVHKRKVEDVRRWLLEAFEGGPSAKLRKYRRILALSGPAGTAKTSTLRVLSRELDFEILEWRNSMSERGPSVFTNDDPGPNEGLDFDAETLFDKFQSFLTRAMACNSIFGHHNATRIRSQTQSSTQRSSKRQLILLEDLPNLLHQPTQMRFQAALRSLCIPTSNLSEPPGPPIVIILSDSGLRAEQPDDDNWGAGSSARRWDKKEVLDIRNVLGPELLTSPYVTRIGFNPIAPTLMTKALQTLLASHFGSLDARGREGKQPPREVIDIVVGSSNGDIRSAIMALQFACVVDLPASSMGSKGKAARKNAGGTKRTTSVRAVLEAVTRREQSLVLFHLLGKILYNKRKFDPPASHLSSKDAAKERELDMQLIDPPPLPVWISPHNRRASRVCAETLTAESPIDSSLLGLYTHQNYTQFCTDIDQCDGICEGLSWVDCIGGALSANSPYAFRTLTLSSLHSLPTPVPRSGQKVCKPTWFDVRTRELEASDAVGDVLSWLRKNEAVGRDMDQGALSSVSAGKWTHANVATELGGWLGALNRCNGDRSKLQGGHHPQPPRTHRLFSYLPWSLGAVGGDVLGENEDGEVERGGDDDEDRDARLPGKIGDGEEGKGWLEDDDIEDAE</sequence>
<comment type="caution">
    <text evidence="9">The sequence shown here is derived from an EMBL/GenBank/DDBJ whole genome shotgun (WGS) entry which is preliminary data.</text>
</comment>
<keyword evidence="4" id="KW-0227">DNA damage</keyword>
<dbReference type="InterPro" id="IPR027417">
    <property type="entry name" value="P-loop_NTPase"/>
</dbReference>
<feature type="compositionally biased region" description="Basic and acidic residues" evidence="8">
    <location>
        <begin position="716"/>
        <end position="734"/>
    </location>
</feature>
<name>A0A8I2YT30_9AGAM</name>
<dbReference type="GO" id="GO:0003682">
    <property type="term" value="F:chromatin binding"/>
    <property type="evidence" value="ECO:0007669"/>
    <property type="project" value="TreeGrafter"/>
</dbReference>
<keyword evidence="5" id="KW-0067">ATP-binding</keyword>
<keyword evidence="3" id="KW-0547">Nucleotide-binding</keyword>
<dbReference type="Pfam" id="PF03215">
    <property type="entry name" value="Rad17"/>
    <property type="match status" value="1"/>
</dbReference>
<reference evidence="9" key="1">
    <citation type="submission" date="2021-03" db="EMBL/GenBank/DDBJ databases">
        <title>Evolutionary innovations through gain and loss of genes in the ectomycorrhizal Boletales.</title>
        <authorList>
            <person name="Wu G."/>
            <person name="Miyauchi S."/>
            <person name="Morin E."/>
            <person name="Yang Z.-L."/>
            <person name="Xu J."/>
            <person name="Martin F.M."/>
        </authorList>
    </citation>
    <scope>NUCLEOTIDE SEQUENCE</scope>
    <source>
        <strain evidence="9">BR01</strain>
    </source>
</reference>
<evidence type="ECO:0000313" key="9">
    <source>
        <dbReference type="EMBL" id="KAG6377625.1"/>
    </source>
</evidence>
<feature type="compositionally biased region" description="Basic residues" evidence="8">
    <location>
        <begin position="18"/>
        <end position="28"/>
    </location>
</feature>
<evidence type="ECO:0000256" key="1">
    <source>
        <dbReference type="ARBA" id="ARBA00004123"/>
    </source>
</evidence>
<feature type="compositionally biased region" description="Low complexity" evidence="8">
    <location>
        <begin position="67"/>
        <end position="76"/>
    </location>
</feature>
<feature type="region of interest" description="Disordered" evidence="8">
    <location>
        <begin position="696"/>
        <end position="743"/>
    </location>
</feature>
<keyword evidence="6" id="KW-0539">Nucleus</keyword>
<evidence type="ECO:0000256" key="8">
    <source>
        <dbReference type="SAM" id="MobiDB-lite"/>
    </source>
</evidence>
<keyword evidence="7" id="KW-0131">Cell cycle</keyword>
<dbReference type="Proteomes" id="UP000683000">
    <property type="component" value="Unassembled WGS sequence"/>
</dbReference>
<feature type="compositionally biased region" description="Basic and acidic residues" evidence="8">
    <location>
        <begin position="90"/>
        <end position="105"/>
    </location>
</feature>
<dbReference type="EMBL" id="JAGFBS010000009">
    <property type="protein sequence ID" value="KAG6377625.1"/>
    <property type="molecule type" value="Genomic_DNA"/>
</dbReference>
<dbReference type="GO" id="GO:0005524">
    <property type="term" value="F:ATP binding"/>
    <property type="evidence" value="ECO:0007669"/>
    <property type="project" value="UniProtKB-KW"/>
</dbReference>
<dbReference type="GO" id="GO:0005634">
    <property type="term" value="C:nucleus"/>
    <property type="evidence" value="ECO:0007669"/>
    <property type="project" value="UniProtKB-SubCell"/>
</dbReference>
<organism evidence="9 10">
    <name type="scientific">Boletus reticuloceps</name>
    <dbReference type="NCBI Taxonomy" id="495285"/>
    <lineage>
        <taxon>Eukaryota</taxon>
        <taxon>Fungi</taxon>
        <taxon>Dikarya</taxon>
        <taxon>Basidiomycota</taxon>
        <taxon>Agaricomycotina</taxon>
        <taxon>Agaricomycetes</taxon>
        <taxon>Agaricomycetidae</taxon>
        <taxon>Boletales</taxon>
        <taxon>Boletineae</taxon>
        <taxon>Boletaceae</taxon>
        <taxon>Boletoideae</taxon>
        <taxon>Boletus</taxon>
    </lineage>
</organism>
<dbReference type="AlphaFoldDB" id="A0A8I2YT30"/>
<dbReference type="SUPFAM" id="SSF52540">
    <property type="entry name" value="P-loop containing nucleoside triphosphate hydrolases"/>
    <property type="match status" value="1"/>
</dbReference>
<dbReference type="PANTHER" id="PTHR12172:SF0">
    <property type="entry name" value="CELL CYCLE CHECKPOINT PROTEIN RAD17"/>
    <property type="match status" value="1"/>
</dbReference>
<evidence type="ECO:0000256" key="7">
    <source>
        <dbReference type="ARBA" id="ARBA00023306"/>
    </source>
</evidence>
<comment type="similarity">
    <text evidence="2">Belongs to the rad17/RAD24 family.</text>
</comment>
<dbReference type="OrthoDB" id="10265971at2759"/>
<dbReference type="GO" id="GO:0006281">
    <property type="term" value="P:DNA repair"/>
    <property type="evidence" value="ECO:0007669"/>
    <property type="project" value="InterPro"/>
</dbReference>
<evidence type="ECO:0000256" key="4">
    <source>
        <dbReference type="ARBA" id="ARBA00022763"/>
    </source>
</evidence>
<dbReference type="GO" id="GO:0000077">
    <property type="term" value="P:DNA damage checkpoint signaling"/>
    <property type="evidence" value="ECO:0007669"/>
    <property type="project" value="TreeGrafter"/>
</dbReference>